<dbReference type="EMBL" id="OX365700">
    <property type="protein sequence ID" value="CAI4033609.1"/>
    <property type="molecule type" value="Genomic_DNA"/>
</dbReference>
<evidence type="ECO:0000256" key="1">
    <source>
        <dbReference type="ARBA" id="ARBA00022729"/>
    </source>
</evidence>
<dbReference type="PANTHER" id="PTHR30570">
    <property type="entry name" value="PERIPLASMIC PHOSPHATE BINDING COMPONENT OF PHOSPHATE ABC TRANSPORTER"/>
    <property type="match status" value="1"/>
</dbReference>
<dbReference type="RefSeq" id="WP_289270960.1">
    <property type="nucleotide sequence ID" value="NZ_OX365700.1"/>
</dbReference>
<dbReference type="AlphaFoldDB" id="A0AA86N2T1"/>
<evidence type="ECO:0000256" key="2">
    <source>
        <dbReference type="SAM" id="MobiDB-lite"/>
    </source>
</evidence>
<protein>
    <submittedName>
        <fullName evidence="4">Phosphate ABC transporter, periplasmic phosphate-binding protein PstS (TC 3.A.1.7.1)</fullName>
    </submittedName>
</protein>
<organism evidence="4 5">
    <name type="scientific">Nitrospira tepida</name>
    <dbReference type="NCBI Taxonomy" id="2973512"/>
    <lineage>
        <taxon>Bacteria</taxon>
        <taxon>Pseudomonadati</taxon>
        <taxon>Nitrospirota</taxon>
        <taxon>Nitrospiria</taxon>
        <taxon>Nitrospirales</taxon>
        <taxon>Nitrospiraceae</taxon>
        <taxon>Nitrospira</taxon>
    </lineage>
</organism>
<feature type="domain" description="PBP" evidence="3">
    <location>
        <begin position="41"/>
        <end position="271"/>
    </location>
</feature>
<dbReference type="InterPro" id="IPR024370">
    <property type="entry name" value="PBP_domain"/>
</dbReference>
<keyword evidence="1" id="KW-0732">Signal</keyword>
<dbReference type="KEGG" id="nti:DNFV4_04050"/>
<keyword evidence="5" id="KW-1185">Reference proteome</keyword>
<dbReference type="InterPro" id="IPR050811">
    <property type="entry name" value="Phosphate_ABC_transporter"/>
</dbReference>
<dbReference type="Pfam" id="PF12849">
    <property type="entry name" value="PBP_like_2"/>
    <property type="match status" value="1"/>
</dbReference>
<reference evidence="4" key="1">
    <citation type="submission" date="2022-10" db="EMBL/GenBank/DDBJ databases">
        <authorList>
            <person name="Koch H."/>
        </authorList>
    </citation>
    <scope>NUCLEOTIDE SEQUENCE</scope>
    <source>
        <strain evidence="4">DNF</strain>
    </source>
</reference>
<evidence type="ECO:0000313" key="5">
    <source>
        <dbReference type="Proteomes" id="UP001179121"/>
    </source>
</evidence>
<evidence type="ECO:0000313" key="4">
    <source>
        <dbReference type="EMBL" id="CAI4033609.1"/>
    </source>
</evidence>
<dbReference type="Gene3D" id="3.40.190.10">
    <property type="entry name" value="Periplasmic binding protein-like II"/>
    <property type="match status" value="2"/>
</dbReference>
<evidence type="ECO:0000259" key="3">
    <source>
        <dbReference type="Pfam" id="PF12849"/>
    </source>
</evidence>
<dbReference type="Proteomes" id="UP001179121">
    <property type="component" value="Chromosome"/>
</dbReference>
<feature type="region of interest" description="Disordered" evidence="2">
    <location>
        <begin position="278"/>
        <end position="307"/>
    </location>
</feature>
<proteinExistence type="predicted"/>
<gene>
    <name evidence="4" type="ORF">DNFV4_04050</name>
</gene>
<dbReference type="PANTHER" id="PTHR30570:SF1">
    <property type="entry name" value="PHOSPHATE-BINDING PROTEIN PSTS"/>
    <property type="match status" value="1"/>
</dbReference>
<name>A0AA86N2T1_9BACT</name>
<dbReference type="SUPFAM" id="SSF53850">
    <property type="entry name" value="Periplasmic binding protein-like II"/>
    <property type="match status" value="1"/>
</dbReference>
<sequence>MTTQRSKPICGIDAKSRPWFTMALGVLSVLWFSSGGTTGLAAESHRILVVGHGPEQPVIQELARAYEKRHPGTVIDIEWDRVLDTVAMVKSGQADLAVTGQRDPELRAAQVAWDGIAVIVNFANPLSEVTTDQVRALFSGEVQRWSSFEGSDARVELIRRTPDQNIDSGFEESLGIVGKMPESSKPARSDQKTLASVSGKDNAVSYISLKAALDAQGLGIPIRILTIDKVEPGEPTVKEGRYKLRRPVLFLSRKEAHPLVDSFTAFAQSAEGQAILSKMYTAYTPPPNQPKEAKPRDSNAPEAKQAS</sequence>
<accession>A0AA86N2T1</accession>